<dbReference type="PANTHER" id="PTHR33067:SF9">
    <property type="entry name" value="RNA-DIRECTED DNA POLYMERASE"/>
    <property type="match status" value="1"/>
</dbReference>
<gene>
    <name evidence="4" type="ORF">Tci_036879</name>
</gene>
<feature type="region of interest" description="Disordered" evidence="1">
    <location>
        <begin position="200"/>
        <end position="220"/>
    </location>
</feature>
<evidence type="ECO:0000259" key="2">
    <source>
        <dbReference type="Pfam" id="PF07727"/>
    </source>
</evidence>
<dbReference type="PANTHER" id="PTHR33067">
    <property type="entry name" value="RNA-DIRECTED DNA POLYMERASE-RELATED"/>
    <property type="match status" value="1"/>
</dbReference>
<organism evidence="4">
    <name type="scientific">Tanacetum cinerariifolium</name>
    <name type="common">Dalmatian daisy</name>
    <name type="synonym">Chrysanthemum cinerariifolium</name>
    <dbReference type="NCBI Taxonomy" id="118510"/>
    <lineage>
        <taxon>Eukaryota</taxon>
        <taxon>Viridiplantae</taxon>
        <taxon>Streptophyta</taxon>
        <taxon>Embryophyta</taxon>
        <taxon>Tracheophyta</taxon>
        <taxon>Spermatophyta</taxon>
        <taxon>Magnoliopsida</taxon>
        <taxon>eudicotyledons</taxon>
        <taxon>Gunneridae</taxon>
        <taxon>Pentapetalae</taxon>
        <taxon>asterids</taxon>
        <taxon>campanulids</taxon>
        <taxon>Asterales</taxon>
        <taxon>Asteraceae</taxon>
        <taxon>Asteroideae</taxon>
        <taxon>Anthemideae</taxon>
        <taxon>Anthemidinae</taxon>
        <taxon>Tanacetum</taxon>
    </lineage>
</organism>
<feature type="region of interest" description="Disordered" evidence="1">
    <location>
        <begin position="163"/>
        <end position="182"/>
    </location>
</feature>
<feature type="compositionally biased region" description="Polar residues" evidence="1">
    <location>
        <begin position="164"/>
        <end position="178"/>
    </location>
</feature>
<feature type="domain" description="Reverse transcriptase Ty1/copia-type" evidence="2">
    <location>
        <begin position="542"/>
        <end position="627"/>
    </location>
</feature>
<sequence length="1613" mass="183648">MSCLPVDIMESVISCVSVKETWTDLVHNFEGPSDTKENKIMDLKLEHQTFRAKFTESLSQTYTRYKTLLNELANDGVLLSKHEINVGFVNSLPEKWRTFSQGLRKANHTQTLDLADIYGRFVYEDNLIQRRYTNTKGPHYYSLKFLNNSSSFSKGFQPKFTPKLIQSSPNSNSQTNLKFQKDDKAEYKKMKAKLALIKASPSSPQNPKTFQPKNKVPESQVVNESLETLNTPESSKDSEAEFLTLLPSLKNLQGASPNSKVMPLTFQPYSLKERPCLGIMKHTKPKTQDSSNKSVLGTVTVSEIKQTTPSVPTKVKDTDQESKLNKLTKLVQMLIDEKFDDKQGTIFNANKQFVLIAPRRKDVYVLDMSSLTPNGACFFAKASESVNWLWHKRLSHLDFKNINKLSKQNKVLGLSSLVYSKDKPCTSCEKEKHHRASFKTKQNFSIRKCLHLFHMEFLRPKEESSTLNDYVFCQDGYSSVSKAFKVYNTRRQQIKKTYHVTFNESMEAISNHGEGMLTRSMAAKLTAASASECLFSNFLFEVFRNKKGEHGTTNKNKARLVAQGYSQEEGIDYDETFAPVAKMEAIRIFLDFATYMNFKFYQMDVKSAFLNGKLKEEVYVKQPPGFESILCARYQSNQKESHLIAVKKNSQEINPIRRVYLLPDGVSRHFSDTTNTRLKNEFQCAISSSLYSIHLKSNFSSQQEQPRWCMTRSSIIELLLTFENPERVLRSRRKLFDNPSLVESNSPELDQLSEIEAHIKEEDSKGVIPSKTVADAKRAIQEMVEYSQKWHNGTPSRTKRSHYTKDCPQKEEGKTLEEAYYTQFGTSYQPGGQYRAAGLGFYQRNNGNSSYHARRDTMEESLSKFMAESSKWHEENSNIIKEILASTDAVIQNQGASVKNLELQVGQISKVLQERGFGSLPSSTETNPRDQVKSISTATANFSEIRRMEHNPYVVSSAHHRFIFPEIVPFLRRLHNYCYDLMEVRGALVNIRAGVSVMPFSTYTKLNIGNLSHTRITIELVDRTIKQPTGIATNVLVRIGKFVFPIDFVILDIPEDEDVPLILGRSFLSTSHVKIDVYKRKVTLRGGDENWFSKALSMPLAKIAQYNGNILQLVCFATFAIMYYVRKKKGSKGKISRTNDDSEDVIKKSLVKTKQKGTILELKRRHLKNIIFCYYKSYPVIKIRRISASSAQETRNDQFPRRGITLHLYAVLGRNYSSPEQVNFIHQLLAFSLITRTERDLVSPPLLAPKPKKEKSQTITSTSPKSQGPKASGALSKKSKRPKSKKPPTKTKESKEYILGAGDEMDNNPQSDETQHQSFPPQGDKPTSSTALHIEASDIDCSKRIIEDQWEKHEEEAVHYVNLKAFIDDYYNENITHRDQTDQLVEASMSSLKKEDTSSIKSMITEMYNAFRGQSYSAPSTNVTPTFALTNTPANVKEENTTHTTTKEPPFHNKGETDANIHEKPEEPKQSTDVNIEFISSSNHPPSITQAQPITIIHPEPFLPQREGKGIATDDMVEDQRKLVKALSIIHPDPNEPVRVEFGINGKTFYLTEQEIQEYWDKEEEIKKLEEEARINSISKTKVIKAVCEEAKKIGIHLKEAITIKASELFKKA</sequence>
<dbReference type="CDD" id="cd00303">
    <property type="entry name" value="retropepsin_like"/>
    <property type="match status" value="1"/>
</dbReference>
<dbReference type="Pfam" id="PF07727">
    <property type="entry name" value="RVT_2"/>
    <property type="match status" value="1"/>
</dbReference>
<feature type="compositionally biased region" description="Basic residues" evidence="1">
    <location>
        <begin position="1277"/>
        <end position="1289"/>
    </location>
</feature>
<proteinExistence type="predicted"/>
<feature type="compositionally biased region" description="Polar residues" evidence="1">
    <location>
        <begin position="200"/>
        <end position="212"/>
    </location>
</feature>
<dbReference type="EMBL" id="BKCJ010005098">
    <property type="protein sequence ID" value="GEU64901.1"/>
    <property type="molecule type" value="Genomic_DNA"/>
</dbReference>
<feature type="compositionally biased region" description="Basic and acidic residues" evidence="1">
    <location>
        <begin position="1438"/>
        <end position="1470"/>
    </location>
</feature>
<protein>
    <submittedName>
        <fullName evidence="4">Retrovirus-related Pol polyprotein from transposon TNT 1-94</fullName>
    </submittedName>
</protein>
<evidence type="ECO:0000256" key="1">
    <source>
        <dbReference type="SAM" id="MobiDB-lite"/>
    </source>
</evidence>
<dbReference type="Gene3D" id="2.40.70.10">
    <property type="entry name" value="Acid Proteases"/>
    <property type="match status" value="1"/>
</dbReference>
<dbReference type="InterPro" id="IPR013103">
    <property type="entry name" value="RVT_2"/>
</dbReference>
<feature type="region of interest" description="Disordered" evidence="1">
    <location>
        <begin position="1438"/>
        <end position="1471"/>
    </location>
</feature>
<name>A0A6L2LSV1_TANCI</name>
<feature type="domain" description="GAG-pre-integrase" evidence="3">
    <location>
        <begin position="363"/>
        <end position="433"/>
    </location>
</feature>
<feature type="compositionally biased region" description="Polar residues" evidence="1">
    <location>
        <begin position="1307"/>
        <end position="1329"/>
    </location>
</feature>
<dbReference type="Pfam" id="PF13976">
    <property type="entry name" value="gag_pre-integrs"/>
    <property type="match status" value="1"/>
</dbReference>
<dbReference type="Pfam" id="PF14223">
    <property type="entry name" value="Retrotran_gag_2"/>
    <property type="match status" value="1"/>
</dbReference>
<comment type="caution">
    <text evidence="4">The sequence shown here is derived from an EMBL/GenBank/DDBJ whole genome shotgun (WGS) entry which is preliminary data.</text>
</comment>
<feature type="region of interest" description="Disordered" evidence="1">
    <location>
        <begin position="1243"/>
        <end position="1329"/>
    </location>
</feature>
<reference evidence="4" key="1">
    <citation type="journal article" date="2019" name="Sci. Rep.">
        <title>Draft genome of Tanacetum cinerariifolium, the natural source of mosquito coil.</title>
        <authorList>
            <person name="Yamashiro T."/>
            <person name="Shiraishi A."/>
            <person name="Satake H."/>
            <person name="Nakayama K."/>
        </authorList>
    </citation>
    <scope>NUCLEOTIDE SEQUENCE</scope>
</reference>
<dbReference type="InterPro" id="IPR025724">
    <property type="entry name" value="GAG-pre-integrase_dom"/>
</dbReference>
<dbReference type="InterPro" id="IPR021109">
    <property type="entry name" value="Peptidase_aspartic_dom_sf"/>
</dbReference>
<evidence type="ECO:0000259" key="3">
    <source>
        <dbReference type="Pfam" id="PF13976"/>
    </source>
</evidence>
<evidence type="ECO:0000313" key="4">
    <source>
        <dbReference type="EMBL" id="GEU64901.1"/>
    </source>
</evidence>
<accession>A0A6L2LSV1</accession>
<feature type="compositionally biased region" description="Polar residues" evidence="1">
    <location>
        <begin position="1257"/>
        <end position="1266"/>
    </location>
</feature>